<dbReference type="EMBL" id="FONG01000001">
    <property type="protein sequence ID" value="SFE05787.1"/>
    <property type="molecule type" value="Genomic_DNA"/>
</dbReference>
<dbReference type="AlphaFoldDB" id="A0A1I1XEL2"/>
<proteinExistence type="predicted"/>
<reference evidence="1 2" key="1">
    <citation type="submission" date="2016-10" db="EMBL/GenBank/DDBJ databases">
        <authorList>
            <person name="de Groot N.N."/>
        </authorList>
    </citation>
    <scope>NUCLEOTIDE SEQUENCE [LARGE SCALE GENOMIC DNA]</scope>
    <source>
        <strain evidence="1 2">CGMCC 4.3510</strain>
    </source>
</reference>
<gene>
    <name evidence="1" type="ORF">SAMN05216251_101336</name>
</gene>
<evidence type="ECO:0000313" key="1">
    <source>
        <dbReference type="EMBL" id="SFE05787.1"/>
    </source>
</evidence>
<dbReference type="Proteomes" id="UP000199323">
    <property type="component" value="Unassembled WGS sequence"/>
</dbReference>
<sequence length="126" mass="13182">MKYWDSFSCGATGGGMYNTKRIVDTGGVGAGGAVEACTYSPVPAGFFITAYSSVSDCDRTSATSDYHNRVALVRLTGLPAGTTTTVCGLSPVPTGWSVVSRSKSVACQQYKYGIPANDNTMTIRKS</sequence>
<evidence type="ECO:0000313" key="2">
    <source>
        <dbReference type="Proteomes" id="UP000199323"/>
    </source>
</evidence>
<protein>
    <submittedName>
        <fullName evidence="1">Uncharacterized protein</fullName>
    </submittedName>
</protein>
<keyword evidence="2" id="KW-1185">Reference proteome</keyword>
<organism evidence="1 2">
    <name type="scientific">Actinacidiphila alni</name>
    <dbReference type="NCBI Taxonomy" id="380248"/>
    <lineage>
        <taxon>Bacteria</taxon>
        <taxon>Bacillati</taxon>
        <taxon>Actinomycetota</taxon>
        <taxon>Actinomycetes</taxon>
        <taxon>Kitasatosporales</taxon>
        <taxon>Streptomycetaceae</taxon>
        <taxon>Actinacidiphila</taxon>
    </lineage>
</organism>
<name>A0A1I1XEL2_9ACTN</name>
<accession>A0A1I1XEL2</accession>